<dbReference type="EMBL" id="BHYK01000010">
    <property type="protein sequence ID" value="GCD10463.1"/>
    <property type="molecule type" value="Genomic_DNA"/>
</dbReference>
<dbReference type="InterPro" id="IPR021146">
    <property type="entry name" value="Phage_gp6-like_head-tail"/>
</dbReference>
<reference evidence="1 2" key="1">
    <citation type="submission" date="2018-11" db="EMBL/GenBank/DDBJ databases">
        <title>Genome sequencing and assembly of Clostridium tagluense strain A121.</title>
        <authorList>
            <person name="Murakami T."/>
            <person name="Segawa T."/>
            <person name="Shcherbakova V.A."/>
            <person name="Mori H."/>
            <person name="Yoshimura Y."/>
        </authorList>
    </citation>
    <scope>NUCLEOTIDE SEQUENCE [LARGE SCALE GENOMIC DNA]</scope>
    <source>
        <strain evidence="1 2">A121</strain>
    </source>
</reference>
<proteinExistence type="predicted"/>
<dbReference type="RefSeq" id="WP_125001143.1">
    <property type="nucleotide sequence ID" value="NZ_BHYK01000010.1"/>
</dbReference>
<dbReference type="Pfam" id="PF05135">
    <property type="entry name" value="Phage_connect_1"/>
    <property type="match status" value="1"/>
</dbReference>
<accession>A0A401ULQ3</accession>
<comment type="caution">
    <text evidence="1">The sequence shown here is derived from an EMBL/GenBank/DDBJ whole genome shotgun (WGS) entry which is preliminary data.</text>
</comment>
<protein>
    <recommendedName>
        <fullName evidence="3">Phage gp6-like head-tail connector protein</fullName>
    </recommendedName>
</protein>
<evidence type="ECO:0008006" key="3">
    <source>
        <dbReference type="Google" id="ProtNLM"/>
    </source>
</evidence>
<sequence length="113" mass="13024">MKILTMLKMLLGMDTLDISKDEILNFTLENSKIKISNYLRDLYVPNDAVEKLAFETKYFNAIIELAKYDYKNQKATGIKQYSESKRSVTYKDSIDGIPSQIKAMLPKPSIVMF</sequence>
<dbReference type="Proteomes" id="UP000287872">
    <property type="component" value="Unassembled WGS sequence"/>
</dbReference>
<organism evidence="1 2">
    <name type="scientific">Clostridium tagluense</name>
    <dbReference type="NCBI Taxonomy" id="360422"/>
    <lineage>
        <taxon>Bacteria</taxon>
        <taxon>Bacillati</taxon>
        <taxon>Bacillota</taxon>
        <taxon>Clostridia</taxon>
        <taxon>Eubacteriales</taxon>
        <taxon>Clostridiaceae</taxon>
        <taxon>Clostridium</taxon>
    </lineage>
</organism>
<name>A0A401ULQ3_9CLOT</name>
<dbReference type="OrthoDB" id="2611623at2"/>
<evidence type="ECO:0000313" key="1">
    <source>
        <dbReference type="EMBL" id="GCD10463.1"/>
    </source>
</evidence>
<dbReference type="Gene3D" id="1.10.246.150">
    <property type="match status" value="1"/>
</dbReference>
<dbReference type="InterPro" id="IPR053746">
    <property type="entry name" value="Viral_HT_Connector_Assembly"/>
</dbReference>
<keyword evidence="2" id="KW-1185">Reference proteome</keyword>
<dbReference type="AlphaFoldDB" id="A0A401ULQ3"/>
<gene>
    <name evidence="1" type="ORF">Ctaglu_20860</name>
</gene>
<evidence type="ECO:0000313" key="2">
    <source>
        <dbReference type="Proteomes" id="UP000287872"/>
    </source>
</evidence>